<evidence type="ECO:0000313" key="2">
    <source>
        <dbReference type="EMBL" id="KAF2231645.1"/>
    </source>
</evidence>
<accession>A0A6A6H0U8</accession>
<organism evidence="2 3">
    <name type="scientific">Viridothelium virens</name>
    <name type="common">Speckled blister lichen</name>
    <name type="synonym">Trypethelium virens</name>
    <dbReference type="NCBI Taxonomy" id="1048519"/>
    <lineage>
        <taxon>Eukaryota</taxon>
        <taxon>Fungi</taxon>
        <taxon>Dikarya</taxon>
        <taxon>Ascomycota</taxon>
        <taxon>Pezizomycotina</taxon>
        <taxon>Dothideomycetes</taxon>
        <taxon>Dothideomycetes incertae sedis</taxon>
        <taxon>Trypetheliales</taxon>
        <taxon>Trypetheliaceae</taxon>
        <taxon>Viridothelium</taxon>
    </lineage>
</organism>
<dbReference type="Proteomes" id="UP000800092">
    <property type="component" value="Unassembled WGS sequence"/>
</dbReference>
<gene>
    <name evidence="2" type="ORF">EV356DRAFT_286327</name>
</gene>
<dbReference type="OrthoDB" id="5428890at2759"/>
<dbReference type="AlphaFoldDB" id="A0A6A6H0U8"/>
<evidence type="ECO:0000256" key="1">
    <source>
        <dbReference type="SAM" id="Phobius"/>
    </source>
</evidence>
<proteinExistence type="predicted"/>
<keyword evidence="1" id="KW-0812">Transmembrane</keyword>
<name>A0A6A6H0U8_VIRVR</name>
<protein>
    <submittedName>
        <fullName evidence="2">Uncharacterized protein</fullName>
    </submittedName>
</protein>
<reference evidence="2" key="1">
    <citation type="journal article" date="2020" name="Stud. Mycol.">
        <title>101 Dothideomycetes genomes: a test case for predicting lifestyles and emergence of pathogens.</title>
        <authorList>
            <person name="Haridas S."/>
            <person name="Albert R."/>
            <person name="Binder M."/>
            <person name="Bloem J."/>
            <person name="Labutti K."/>
            <person name="Salamov A."/>
            <person name="Andreopoulos B."/>
            <person name="Baker S."/>
            <person name="Barry K."/>
            <person name="Bills G."/>
            <person name="Bluhm B."/>
            <person name="Cannon C."/>
            <person name="Castanera R."/>
            <person name="Culley D."/>
            <person name="Daum C."/>
            <person name="Ezra D."/>
            <person name="Gonzalez J."/>
            <person name="Henrissat B."/>
            <person name="Kuo A."/>
            <person name="Liang C."/>
            <person name="Lipzen A."/>
            <person name="Lutzoni F."/>
            <person name="Magnuson J."/>
            <person name="Mondo S."/>
            <person name="Nolan M."/>
            <person name="Ohm R."/>
            <person name="Pangilinan J."/>
            <person name="Park H.-J."/>
            <person name="Ramirez L."/>
            <person name="Alfaro M."/>
            <person name="Sun H."/>
            <person name="Tritt A."/>
            <person name="Yoshinaga Y."/>
            <person name="Zwiers L.-H."/>
            <person name="Turgeon B."/>
            <person name="Goodwin S."/>
            <person name="Spatafora J."/>
            <person name="Crous P."/>
            <person name="Grigoriev I."/>
        </authorList>
    </citation>
    <scope>NUCLEOTIDE SEQUENCE</scope>
    <source>
        <strain evidence="2">Tuck. ex Michener</strain>
    </source>
</reference>
<sequence length="368" mass="42456">MRKEPTKVDQVRLGQKIWAWNLCEQCLHGRICEKFGCDGKRAKNLTRYWTFHANAVIDYMSMTGKCLARSFELHETIFRAMGVLQEQPSLAREEVAERAGVKPAEVDLAVRLMTMIPCSYETGCFIIMEQGTNPIFWGPTTRFDQFLEQALPTVDTPIKLSAQQASALMARKLRKKIDFRIRPTNDLREHLRLDRGRRAILVFHHTAFLKEHLRLSKVLPPNSSVQDCLRLGAIPRQLALEYLDSIHKILFPLADRTSRRMLNDHIRNHAFDHDIIKFESASFRNPEERDCGYSYLGKQLKELLDEVEHPLPRGRVGKFIQRNSDSRHMMLATLAGVAFAILLGFLSLIVSSVQAWIAWQQWKHPVNN</sequence>
<keyword evidence="1" id="KW-1133">Transmembrane helix</keyword>
<evidence type="ECO:0000313" key="3">
    <source>
        <dbReference type="Proteomes" id="UP000800092"/>
    </source>
</evidence>
<keyword evidence="3" id="KW-1185">Reference proteome</keyword>
<dbReference type="EMBL" id="ML991824">
    <property type="protein sequence ID" value="KAF2231645.1"/>
    <property type="molecule type" value="Genomic_DNA"/>
</dbReference>
<keyword evidence="1" id="KW-0472">Membrane</keyword>
<feature type="transmembrane region" description="Helical" evidence="1">
    <location>
        <begin position="331"/>
        <end position="359"/>
    </location>
</feature>